<proteinExistence type="predicted"/>
<evidence type="ECO:0000259" key="2">
    <source>
        <dbReference type="Pfam" id="PF20109"/>
    </source>
</evidence>
<feature type="region of interest" description="Disordered" evidence="1">
    <location>
        <begin position="119"/>
        <end position="143"/>
    </location>
</feature>
<reference evidence="3 4" key="1">
    <citation type="submission" date="2018-01" db="EMBL/GenBank/DDBJ databases">
        <title>Genomic Encyclopedia of Archaeal and Bacterial Type Strains, Phase II (KMG-II): from individual species to whole genera.</title>
        <authorList>
            <person name="Goeker M."/>
        </authorList>
    </citation>
    <scope>NUCLEOTIDE SEQUENCE [LARGE SCALE GENOMIC DNA]</scope>
    <source>
        <strain evidence="3 4">DSM 17023</strain>
    </source>
</reference>
<feature type="domain" description="Transcriptional regulator-like" evidence="2">
    <location>
        <begin position="44"/>
        <end position="95"/>
    </location>
</feature>
<dbReference type="Proteomes" id="UP000236959">
    <property type="component" value="Unassembled WGS sequence"/>
</dbReference>
<evidence type="ECO:0000256" key="1">
    <source>
        <dbReference type="SAM" id="MobiDB-lite"/>
    </source>
</evidence>
<feature type="compositionally biased region" description="Basic residues" evidence="1">
    <location>
        <begin position="130"/>
        <end position="143"/>
    </location>
</feature>
<name>A0A2S3V1S6_9HYPH</name>
<comment type="caution">
    <text evidence="3">The sequence shown here is derived from an EMBL/GenBank/DDBJ whole genome shotgun (WGS) entry which is preliminary data.</text>
</comment>
<gene>
    <name evidence="3" type="ORF">CLV41_101376</name>
</gene>
<keyword evidence="4" id="KW-1185">Reference proteome</keyword>
<evidence type="ECO:0000313" key="4">
    <source>
        <dbReference type="Proteomes" id="UP000236959"/>
    </source>
</evidence>
<dbReference type="Pfam" id="PF20109">
    <property type="entry name" value="Trans_reg_dom"/>
    <property type="match status" value="1"/>
</dbReference>
<dbReference type="AlphaFoldDB" id="A0A2S3V1S6"/>
<evidence type="ECO:0000313" key="3">
    <source>
        <dbReference type="EMBL" id="POF33927.1"/>
    </source>
</evidence>
<dbReference type="EMBL" id="PPCN01000001">
    <property type="protein sequence ID" value="POF33927.1"/>
    <property type="molecule type" value="Genomic_DNA"/>
</dbReference>
<organism evidence="3 4">
    <name type="scientific">Roseibium marinum</name>
    <dbReference type="NCBI Taxonomy" id="281252"/>
    <lineage>
        <taxon>Bacteria</taxon>
        <taxon>Pseudomonadati</taxon>
        <taxon>Pseudomonadota</taxon>
        <taxon>Alphaproteobacteria</taxon>
        <taxon>Hyphomicrobiales</taxon>
        <taxon>Stappiaceae</taxon>
        <taxon>Roseibium</taxon>
    </lineage>
</organism>
<accession>A0A2S3V1S6</accession>
<sequence>MHEVHHAMPATILCNHRFALKHPKQLTPFKFSARCWEEVAMSSDWRDDDEYDHFDDLGISGLAWECLRRNADYRKEYDLMREGSGAPADWGLRFPSGSQTQRTQRSCLLAAFRSPCCGPPDRLSSQPRIGQRHSPRGRHGQQNRRRWIVMGSAAYWRHSCRRYDQRSANWHPAAA</sequence>
<protein>
    <recommendedName>
        <fullName evidence="2">Transcriptional regulator-like domain-containing protein</fullName>
    </recommendedName>
</protein>
<dbReference type="InterPro" id="IPR045465">
    <property type="entry name" value="Trans_reg_dom"/>
</dbReference>